<evidence type="ECO:0000259" key="2">
    <source>
        <dbReference type="Pfam" id="PF13193"/>
    </source>
</evidence>
<evidence type="ECO:0000313" key="4">
    <source>
        <dbReference type="Proteomes" id="UP000887320"/>
    </source>
</evidence>
<dbReference type="Gene3D" id="3.30.300.30">
    <property type="match status" value="1"/>
</dbReference>
<dbReference type="AlphaFoldDB" id="A0A8X8KEW8"/>
<dbReference type="PROSITE" id="PS00455">
    <property type="entry name" value="AMP_BINDING"/>
    <property type="match status" value="1"/>
</dbReference>
<dbReference type="InterPro" id="IPR042099">
    <property type="entry name" value="ANL_N_sf"/>
</dbReference>
<accession>A0A8X8KEW8</accession>
<dbReference type="SUPFAM" id="SSF56801">
    <property type="entry name" value="Acetyl-CoA synthetase-like"/>
    <property type="match status" value="1"/>
</dbReference>
<dbReference type="InterPro" id="IPR000873">
    <property type="entry name" value="AMP-dep_synth/lig_dom"/>
</dbReference>
<gene>
    <name evidence="3" type="ORF">KW868_12180</name>
</gene>
<comment type="caution">
    <text evidence="3">The sequence shown here is derived from an EMBL/GenBank/DDBJ whole genome shotgun (WGS) entry which is preliminary data.</text>
</comment>
<dbReference type="InterPro" id="IPR025110">
    <property type="entry name" value="AMP-bd_C"/>
</dbReference>
<dbReference type="Proteomes" id="UP000887320">
    <property type="component" value="Unassembled WGS sequence"/>
</dbReference>
<dbReference type="Pfam" id="PF00501">
    <property type="entry name" value="AMP-binding"/>
    <property type="match status" value="1"/>
</dbReference>
<organism evidence="3 4">
    <name type="scientific">Acinetobacter guillouiae</name>
    <name type="common">Acinetobacter genomosp. 11</name>
    <dbReference type="NCBI Taxonomy" id="106649"/>
    <lineage>
        <taxon>Bacteria</taxon>
        <taxon>Pseudomonadati</taxon>
        <taxon>Pseudomonadota</taxon>
        <taxon>Gammaproteobacteria</taxon>
        <taxon>Moraxellales</taxon>
        <taxon>Moraxellaceae</taxon>
        <taxon>Acinetobacter</taxon>
    </lineage>
</organism>
<reference evidence="3" key="1">
    <citation type="submission" date="2021-07" db="EMBL/GenBank/DDBJ databases">
        <authorList>
            <person name="Fernandez M."/>
            <person name="Pereira P."/>
            <person name="Torres Tejerizo G.A."/>
            <person name="Gonzalez P."/>
            <person name="Agostini E."/>
        </authorList>
    </citation>
    <scope>NUCLEOTIDE SEQUENCE</scope>
    <source>
        <strain evidence="3">SFC 500-1A</strain>
    </source>
</reference>
<dbReference type="Pfam" id="PF13193">
    <property type="entry name" value="AMP-binding_C"/>
    <property type="match status" value="1"/>
</dbReference>
<dbReference type="PANTHER" id="PTHR24096">
    <property type="entry name" value="LONG-CHAIN-FATTY-ACID--COA LIGASE"/>
    <property type="match status" value="1"/>
</dbReference>
<proteinExistence type="predicted"/>
<dbReference type="EMBL" id="JAHWXT010000004">
    <property type="protein sequence ID" value="MCF0265210.1"/>
    <property type="molecule type" value="Genomic_DNA"/>
</dbReference>
<sequence>MNVENTIRYAGIYATKTPNKAAIIIAETQQSLSYKDLHEYALKFVNIYDSFGLLYGDHVAFLTENRIECPALQCGAHYAGLYYTFINTRLKLPEVLYIVEDCDAKIIILSAQYCTQELVDAIQQLEKKPIIFVLDDSNVSGIIKLDSLLKMASIQVNRTLLEGNEMLYSAGTTGQPKGIKPELTRLPVGTTEIIANQVEKAFAVTDQTIYLSPAPYYHAAPVKWCRAILTLGGTVVLMEKFEAEKALETIEKYKITHSQWVPTMFHRILDLPLSILNQYDYSSLKVVIHAAAPCSIPTKQKMIEWWGPIIYEYYGSTEQIGMTMSNTQDWIDHPGTVGRAIYGVVHILDDEGEELSTGKIGNVYFSDSAKFSYHKDPAKTLDAYNIKGWACVGDIGYLDEDKFLYLTDRKSNMIISAGVNIYPQETENILIQHSEVMDIAVIGIPHPYFGESVHAVVQLYNHHRASDDLIKELDSFCRSHISSIKCPRSYEFRQDLPREPNGKLLKRLLRDEYYLK</sequence>
<dbReference type="GO" id="GO:0016405">
    <property type="term" value="F:CoA-ligase activity"/>
    <property type="evidence" value="ECO:0007669"/>
    <property type="project" value="TreeGrafter"/>
</dbReference>
<dbReference type="PANTHER" id="PTHR24096:SF323">
    <property type="entry name" value="BLR3536 PROTEIN"/>
    <property type="match status" value="1"/>
</dbReference>
<feature type="domain" description="AMP-binding enzyme C-terminal" evidence="2">
    <location>
        <begin position="425"/>
        <end position="503"/>
    </location>
</feature>
<protein>
    <submittedName>
        <fullName evidence="3">AMP-binding protein</fullName>
    </submittedName>
</protein>
<dbReference type="Gene3D" id="3.40.50.12780">
    <property type="entry name" value="N-terminal domain of ligase-like"/>
    <property type="match status" value="1"/>
</dbReference>
<dbReference type="InterPro" id="IPR045851">
    <property type="entry name" value="AMP-bd_C_sf"/>
</dbReference>
<evidence type="ECO:0000259" key="1">
    <source>
        <dbReference type="Pfam" id="PF00501"/>
    </source>
</evidence>
<dbReference type="InterPro" id="IPR020845">
    <property type="entry name" value="AMP-binding_CS"/>
</dbReference>
<dbReference type="RefSeq" id="WP_151958053.1">
    <property type="nucleotide sequence ID" value="NZ_BKVV01000142.1"/>
</dbReference>
<feature type="domain" description="AMP-dependent synthetase/ligase" evidence="1">
    <location>
        <begin position="14"/>
        <end position="366"/>
    </location>
</feature>
<name>A0A8X8KEW8_ACIGI</name>
<evidence type="ECO:0000313" key="3">
    <source>
        <dbReference type="EMBL" id="MCF0265210.1"/>
    </source>
</evidence>